<evidence type="ECO:0000313" key="3">
    <source>
        <dbReference type="EMBL" id="TWU22505.1"/>
    </source>
</evidence>
<dbReference type="GO" id="GO:0004622">
    <property type="term" value="F:phosphatidylcholine lysophospholipase activity"/>
    <property type="evidence" value="ECO:0007669"/>
    <property type="project" value="TreeGrafter"/>
</dbReference>
<gene>
    <name evidence="3" type="ORF">Pla52o_35630</name>
</gene>
<dbReference type="OrthoDB" id="9815670at2"/>
<organism evidence="3 4">
    <name type="scientific">Novipirellula galeiformis</name>
    <dbReference type="NCBI Taxonomy" id="2528004"/>
    <lineage>
        <taxon>Bacteria</taxon>
        <taxon>Pseudomonadati</taxon>
        <taxon>Planctomycetota</taxon>
        <taxon>Planctomycetia</taxon>
        <taxon>Pirellulales</taxon>
        <taxon>Pirellulaceae</taxon>
        <taxon>Novipirellula</taxon>
    </lineage>
</organism>
<reference evidence="3 4" key="1">
    <citation type="submission" date="2019-02" db="EMBL/GenBank/DDBJ databases">
        <title>Deep-cultivation of Planctomycetes and their phenomic and genomic characterization uncovers novel biology.</title>
        <authorList>
            <person name="Wiegand S."/>
            <person name="Jogler M."/>
            <person name="Boedeker C."/>
            <person name="Pinto D."/>
            <person name="Vollmers J."/>
            <person name="Rivas-Marin E."/>
            <person name="Kohn T."/>
            <person name="Peeters S.H."/>
            <person name="Heuer A."/>
            <person name="Rast P."/>
            <person name="Oberbeckmann S."/>
            <person name="Bunk B."/>
            <person name="Jeske O."/>
            <person name="Meyerdierks A."/>
            <person name="Storesund J.E."/>
            <person name="Kallscheuer N."/>
            <person name="Luecker S."/>
            <person name="Lage O.M."/>
            <person name="Pohl T."/>
            <person name="Merkel B.J."/>
            <person name="Hornburger P."/>
            <person name="Mueller R.-W."/>
            <person name="Bruemmer F."/>
            <person name="Labrenz M."/>
            <person name="Spormann A.M."/>
            <person name="Op Den Camp H."/>
            <person name="Overmann J."/>
            <person name="Amann R."/>
            <person name="Jetten M.S.M."/>
            <person name="Mascher T."/>
            <person name="Medema M.H."/>
            <person name="Devos D.P."/>
            <person name="Kaster A.-K."/>
            <person name="Ovreas L."/>
            <person name="Rohde M."/>
            <person name="Galperin M.Y."/>
            <person name="Jogler C."/>
        </authorList>
    </citation>
    <scope>NUCLEOTIDE SEQUENCE [LARGE SCALE GENOMIC DNA]</scope>
    <source>
        <strain evidence="3 4">Pla52o</strain>
    </source>
</reference>
<dbReference type="InterPro" id="IPR036514">
    <property type="entry name" value="SGNH_hydro_sf"/>
</dbReference>
<dbReference type="InterPro" id="IPR051532">
    <property type="entry name" value="Ester_Hydrolysis_Enzymes"/>
</dbReference>
<protein>
    <submittedName>
        <fullName evidence="3">GDSL-like Lipase/Acylhydrolase</fullName>
    </submittedName>
</protein>
<dbReference type="SUPFAM" id="SSF52266">
    <property type="entry name" value="SGNH hydrolase"/>
    <property type="match status" value="1"/>
</dbReference>
<proteinExistence type="predicted"/>
<keyword evidence="2" id="KW-0732">Signal</keyword>
<evidence type="ECO:0000256" key="2">
    <source>
        <dbReference type="SAM" id="SignalP"/>
    </source>
</evidence>
<evidence type="ECO:0000256" key="1">
    <source>
        <dbReference type="SAM" id="MobiDB-lite"/>
    </source>
</evidence>
<dbReference type="PANTHER" id="PTHR30383:SF26">
    <property type="entry name" value="SGNH HYDROLASE-TYPE ESTERASE DOMAIN-CONTAINING PROTEIN"/>
    <property type="match status" value="1"/>
</dbReference>
<dbReference type="AlphaFoldDB" id="A0A5C6CER1"/>
<dbReference type="PANTHER" id="PTHR30383">
    <property type="entry name" value="THIOESTERASE 1/PROTEASE 1/LYSOPHOSPHOLIPASE L1"/>
    <property type="match status" value="1"/>
</dbReference>
<name>A0A5C6CER1_9BACT</name>
<dbReference type="CDD" id="cd00229">
    <property type="entry name" value="SGNH_hydrolase"/>
    <property type="match status" value="1"/>
</dbReference>
<dbReference type="EMBL" id="SJPT01000005">
    <property type="protein sequence ID" value="TWU22505.1"/>
    <property type="molecule type" value="Genomic_DNA"/>
</dbReference>
<accession>A0A5C6CER1</accession>
<feature type="signal peptide" evidence="2">
    <location>
        <begin position="1"/>
        <end position="23"/>
    </location>
</feature>
<dbReference type="InterPro" id="IPR001087">
    <property type="entry name" value="GDSL"/>
</dbReference>
<feature type="chain" id="PRO_5022813213" evidence="2">
    <location>
        <begin position="24"/>
        <end position="259"/>
    </location>
</feature>
<feature type="region of interest" description="Disordered" evidence="1">
    <location>
        <begin position="33"/>
        <end position="52"/>
    </location>
</feature>
<keyword evidence="4" id="KW-1185">Reference proteome</keyword>
<sequence precursor="true">MKSSATHAGFIVSALMIATVVFASAVVSAERPDVNSAKTKPTPNRKPTVKKVNPAFAPPVEIAGLPNVLLIGDSISIGYMLDVRNQLEGVANVYRPAANCGPTTRGLASLDAWLGDRKWDVIHFNFGLHDLKYIGPKGQSLADPNAATSHHQVPIDQYAANLKKIAERLKATGATVIWQETTPVPDGSAGRVAGDAKRYNEAAAKVLAELGGIQTDAMYAFAVAHADLQRKANVHYTAAGSKKLAEQVTKSVRSVLEKK</sequence>
<keyword evidence="3" id="KW-0378">Hydrolase</keyword>
<dbReference type="Pfam" id="PF00657">
    <property type="entry name" value="Lipase_GDSL"/>
    <property type="match status" value="1"/>
</dbReference>
<evidence type="ECO:0000313" key="4">
    <source>
        <dbReference type="Proteomes" id="UP000316304"/>
    </source>
</evidence>
<dbReference type="Gene3D" id="3.40.50.1110">
    <property type="entry name" value="SGNH hydrolase"/>
    <property type="match status" value="1"/>
</dbReference>
<comment type="caution">
    <text evidence="3">The sequence shown here is derived from an EMBL/GenBank/DDBJ whole genome shotgun (WGS) entry which is preliminary data.</text>
</comment>
<dbReference type="Proteomes" id="UP000316304">
    <property type="component" value="Unassembled WGS sequence"/>
</dbReference>